<reference evidence="1 2" key="1">
    <citation type="submission" date="2015-05" db="EMBL/GenBank/DDBJ databases">
        <title>A genomic and transcriptomic approach to investigate the blue pigment phenotype in Pseudomonas fluorescens.</title>
        <authorList>
            <person name="Andreani N.A."/>
            <person name="Cardazzo B."/>
        </authorList>
    </citation>
    <scope>NUCLEOTIDE SEQUENCE [LARGE SCALE GENOMIC DNA]</scope>
    <source>
        <strain evidence="1 2">Ps_22</strain>
    </source>
</reference>
<accession>A0A109LLJ9</accession>
<protein>
    <submittedName>
        <fullName evidence="1">Uncharacterized protein</fullName>
    </submittedName>
</protein>
<comment type="caution">
    <text evidence="1">The sequence shown here is derived from an EMBL/GenBank/DDBJ whole genome shotgun (WGS) entry which is preliminary data.</text>
</comment>
<evidence type="ECO:0000313" key="2">
    <source>
        <dbReference type="Proteomes" id="UP000061348"/>
    </source>
</evidence>
<evidence type="ECO:0000313" key="1">
    <source>
        <dbReference type="EMBL" id="KWV89781.1"/>
    </source>
</evidence>
<dbReference type="Proteomes" id="UP000061348">
    <property type="component" value="Unassembled WGS sequence"/>
</dbReference>
<proteinExistence type="predicted"/>
<sequence length="59" mass="6289">MPIKTNTVTSIMWRTCSTTLPICGLPRPQISRVKISALNATAAITININSGTIFATVVT</sequence>
<name>A0A109LLJ9_PSEFL</name>
<dbReference type="AlphaFoldDB" id="A0A109LLJ9"/>
<dbReference type="EMBL" id="LCYA01000017">
    <property type="protein sequence ID" value="KWV89781.1"/>
    <property type="molecule type" value="Genomic_DNA"/>
</dbReference>
<gene>
    <name evidence="1" type="ORF">PFLmoz3_00560</name>
</gene>
<organism evidence="1 2">
    <name type="scientific">Pseudomonas fluorescens</name>
    <dbReference type="NCBI Taxonomy" id="294"/>
    <lineage>
        <taxon>Bacteria</taxon>
        <taxon>Pseudomonadati</taxon>
        <taxon>Pseudomonadota</taxon>
        <taxon>Gammaproteobacteria</taxon>
        <taxon>Pseudomonadales</taxon>
        <taxon>Pseudomonadaceae</taxon>
        <taxon>Pseudomonas</taxon>
    </lineage>
</organism>